<dbReference type="Gene3D" id="1.25.40.10">
    <property type="entry name" value="Tetratricopeptide repeat domain"/>
    <property type="match status" value="1"/>
</dbReference>
<sequence>MEAILNKLVSVAGFVSKSTRFEYGWCLIKEEQWAYVFYLAMGNYWLKEYEKALKHVRGLLQTEPQNNQAQELEWLTDKARKKDGLVDMAIVGDVALGVLDLAGLIQLAVSKSKS</sequence>
<dbReference type="Proteomes" id="UP000645828">
    <property type="component" value="Unassembled WGS sequence"/>
</dbReference>
<dbReference type="Pfam" id="PF14853">
    <property type="entry name" value="Fis1_TPR_C"/>
    <property type="match status" value="1"/>
</dbReference>
<dbReference type="EMBL" id="CAJHUB010000677">
    <property type="protein sequence ID" value="CAD7676556.1"/>
    <property type="molecule type" value="Genomic_DNA"/>
</dbReference>
<dbReference type="GO" id="GO:0016559">
    <property type="term" value="P:peroxisome fission"/>
    <property type="evidence" value="ECO:0007669"/>
    <property type="project" value="TreeGrafter"/>
</dbReference>
<dbReference type="GO" id="GO:0000266">
    <property type="term" value="P:mitochondrial fission"/>
    <property type="evidence" value="ECO:0007669"/>
    <property type="project" value="InterPro"/>
</dbReference>
<dbReference type="GO" id="GO:0000422">
    <property type="term" value="P:autophagy of mitochondrion"/>
    <property type="evidence" value="ECO:0007669"/>
    <property type="project" value="TreeGrafter"/>
</dbReference>
<dbReference type="SUPFAM" id="SSF48452">
    <property type="entry name" value="TPR-like"/>
    <property type="match status" value="1"/>
</dbReference>
<evidence type="ECO:0000313" key="1">
    <source>
        <dbReference type="EMBL" id="CAD7676556.1"/>
    </source>
</evidence>
<reference evidence="1" key="1">
    <citation type="submission" date="2020-12" db="EMBL/GenBank/DDBJ databases">
        <authorList>
            <consortium name="Molecular Ecology Group"/>
        </authorList>
    </citation>
    <scope>NUCLEOTIDE SEQUENCE</scope>
    <source>
        <strain evidence="1">TBG_1078</strain>
    </source>
</reference>
<dbReference type="PANTHER" id="PTHR13247">
    <property type="entry name" value="TETRATRICOPEPTIDE REPEAT PROTEIN 11 TPR REPEAT PROTEIN 11"/>
    <property type="match status" value="1"/>
</dbReference>
<gene>
    <name evidence="1" type="ORF">NYPRO_LOCUS9351</name>
</gene>
<name>A0A811YGZ6_NYCPR</name>
<dbReference type="GO" id="GO:0005778">
    <property type="term" value="C:peroxisomal membrane"/>
    <property type="evidence" value="ECO:0007669"/>
    <property type="project" value="TreeGrafter"/>
</dbReference>
<accession>A0A811YGZ6</accession>
<proteinExistence type="predicted"/>
<dbReference type="AlphaFoldDB" id="A0A811YGZ6"/>
<keyword evidence="2" id="KW-1185">Reference proteome</keyword>
<dbReference type="PANTHER" id="PTHR13247:SF0">
    <property type="entry name" value="MITOCHONDRIAL FISSION 1 PROTEIN"/>
    <property type="match status" value="1"/>
</dbReference>
<dbReference type="GO" id="GO:0043653">
    <property type="term" value="P:mitochondrial fragmentation involved in apoptotic process"/>
    <property type="evidence" value="ECO:0007669"/>
    <property type="project" value="TreeGrafter"/>
</dbReference>
<evidence type="ECO:0000313" key="2">
    <source>
        <dbReference type="Proteomes" id="UP000645828"/>
    </source>
</evidence>
<organism evidence="1 2">
    <name type="scientific">Nyctereutes procyonoides</name>
    <name type="common">Raccoon dog</name>
    <name type="synonym">Canis procyonoides</name>
    <dbReference type="NCBI Taxonomy" id="34880"/>
    <lineage>
        <taxon>Eukaryota</taxon>
        <taxon>Metazoa</taxon>
        <taxon>Chordata</taxon>
        <taxon>Craniata</taxon>
        <taxon>Vertebrata</taxon>
        <taxon>Euteleostomi</taxon>
        <taxon>Mammalia</taxon>
        <taxon>Eutheria</taxon>
        <taxon>Laurasiatheria</taxon>
        <taxon>Carnivora</taxon>
        <taxon>Caniformia</taxon>
        <taxon>Canidae</taxon>
        <taxon>Nyctereutes</taxon>
    </lineage>
</organism>
<dbReference type="InterPro" id="IPR028061">
    <property type="entry name" value="Fis1_TPR_C"/>
</dbReference>
<comment type="caution">
    <text evidence="1">The sequence shown here is derived from an EMBL/GenBank/DDBJ whole genome shotgun (WGS) entry which is preliminary data.</text>
</comment>
<dbReference type="InterPro" id="IPR016543">
    <property type="entry name" value="Fis1"/>
</dbReference>
<protein>
    <submittedName>
        <fullName evidence="1">(raccoon dog) hypothetical protein</fullName>
    </submittedName>
</protein>
<dbReference type="InterPro" id="IPR011990">
    <property type="entry name" value="TPR-like_helical_dom_sf"/>
</dbReference>
<dbReference type="GO" id="GO:0005741">
    <property type="term" value="C:mitochondrial outer membrane"/>
    <property type="evidence" value="ECO:0007669"/>
    <property type="project" value="TreeGrafter"/>
</dbReference>